<dbReference type="EMBL" id="MN739423">
    <property type="protein sequence ID" value="QHT04080.1"/>
    <property type="molecule type" value="Genomic_DNA"/>
</dbReference>
<evidence type="ECO:0000259" key="1">
    <source>
        <dbReference type="PROSITE" id="PS51688"/>
    </source>
</evidence>
<dbReference type="Gene3D" id="1.10.10.10">
    <property type="entry name" value="Winged helix-like DNA-binding domain superfamily/Winged helix DNA-binding domain"/>
    <property type="match status" value="1"/>
</dbReference>
<sequence length="143" mass="16597">MSTSRKFGSTSINGQPLFWKKRTGDNFTIELIPETGVNSVFIKKDLQVANEITVTSSEQNKEYIKDISNDVNDVLKLKPKQYNYKENEKLHFGFIAEDVEKIYPTLVSNRNETEKSLNYLEIIPLLVNKIKDLQNQIDELKRK</sequence>
<accession>A0A6C0CJL8</accession>
<protein>
    <recommendedName>
        <fullName evidence="1">Peptidase S74 domain-containing protein</fullName>
    </recommendedName>
</protein>
<dbReference type="AlphaFoldDB" id="A0A6C0CJL8"/>
<proteinExistence type="predicted"/>
<reference evidence="2" key="1">
    <citation type="journal article" date="2020" name="Nature">
        <title>Giant virus diversity and host interactions through global metagenomics.</title>
        <authorList>
            <person name="Schulz F."/>
            <person name="Roux S."/>
            <person name="Paez-Espino D."/>
            <person name="Jungbluth S."/>
            <person name="Walsh D.A."/>
            <person name="Denef V.J."/>
            <person name="McMahon K.D."/>
            <person name="Konstantinidis K.T."/>
            <person name="Eloe-Fadrosh E.A."/>
            <person name="Kyrpides N.C."/>
            <person name="Woyke T."/>
        </authorList>
    </citation>
    <scope>NUCLEOTIDE SEQUENCE</scope>
    <source>
        <strain evidence="2">GVMAG-M-3300021185-45</strain>
    </source>
</reference>
<dbReference type="InterPro" id="IPR036388">
    <property type="entry name" value="WH-like_DNA-bd_sf"/>
</dbReference>
<dbReference type="Pfam" id="PF13884">
    <property type="entry name" value="Peptidase_S74"/>
    <property type="match status" value="1"/>
</dbReference>
<feature type="domain" description="Peptidase S74" evidence="1">
    <location>
        <begin position="56"/>
        <end position="143"/>
    </location>
</feature>
<organism evidence="2">
    <name type="scientific">viral metagenome</name>
    <dbReference type="NCBI Taxonomy" id="1070528"/>
    <lineage>
        <taxon>unclassified sequences</taxon>
        <taxon>metagenomes</taxon>
        <taxon>organismal metagenomes</taxon>
    </lineage>
</organism>
<name>A0A6C0CJL8_9ZZZZ</name>
<evidence type="ECO:0000313" key="2">
    <source>
        <dbReference type="EMBL" id="QHT04080.1"/>
    </source>
</evidence>
<dbReference type="InterPro" id="IPR030392">
    <property type="entry name" value="S74_ICA"/>
</dbReference>
<dbReference type="PROSITE" id="PS51688">
    <property type="entry name" value="ICA"/>
    <property type="match status" value="1"/>
</dbReference>